<sequence>MSVQLLRNTRIFVSTVTTGFTKTNTQEILVQDDISWGQDSNSTDITLNEAGPKPTRGSQRFNDSLNAAEWSFSTYILPYDDAGKQILPDHLLWYGLSTGGALNLAGTTGVFQNDTNLVVNFKDNAYHELAMLHIYILTDNAWSVIRNCQVGQAEVNVDIDDIGRVTWSGNGTRLETLATQPFDPKTIGIDDALYAKIQNSYIKNKLTVLKLKNNAVGGKTYNIPITGGSFTMNNNVTYLTPNIMSRVDVPIGSFTGSFELTGSLTAYMNDAANGSTQLYKDLVSDLKAVNDFEIAIILGGEYDTARPAAVLVAKHANLNIPTIETDDVLGTSIEFKAIPTQMDAGDEGYLGFSSKYTKTSIAKLISSGDGKPAPTGG</sequence>
<accession>A0A4D6T549</accession>
<dbReference type="InterPro" id="IPR044000">
    <property type="entry name" value="Phage_tube_2"/>
</dbReference>
<keyword evidence="2" id="KW-1185">Reference proteome</keyword>
<dbReference type="EMBL" id="MK521907">
    <property type="protein sequence ID" value="QCG76573.1"/>
    <property type="molecule type" value="Genomic_DNA"/>
</dbReference>
<proteinExistence type="predicted"/>
<gene>
    <name evidence="1" type="ORF">FZ41_83</name>
</gene>
<name>A0A4D6T549_9CAUD</name>
<reference evidence="1 2" key="1">
    <citation type="submission" date="2019-02" db="EMBL/GenBank/DDBJ databases">
        <authorList>
            <person name="Zurabov F.M."/>
            <person name="Zhilenkov E.L."/>
            <person name="Shagin D.A."/>
            <person name="Shelenkov A.A."/>
            <person name="Mikhaylova Y.V."/>
        </authorList>
    </citation>
    <scope>NUCLEOTIDE SEQUENCE [LARGE SCALE GENOMIC DNA]</scope>
</reference>
<evidence type="ECO:0000313" key="1">
    <source>
        <dbReference type="EMBL" id="QCG76573.1"/>
    </source>
</evidence>
<protein>
    <submittedName>
        <fullName evidence="1">Tail tube protein</fullName>
    </submittedName>
</protein>
<evidence type="ECO:0000313" key="2">
    <source>
        <dbReference type="Proteomes" id="UP000298565"/>
    </source>
</evidence>
<organism evidence="1 2">
    <name type="scientific">Klebsiella phage vB_KpnS_FZ41</name>
    <dbReference type="NCBI Taxonomy" id="2530030"/>
    <lineage>
        <taxon>Viruses</taxon>
        <taxon>Duplodnaviria</taxon>
        <taxon>Heunggongvirae</taxon>
        <taxon>Uroviricota</taxon>
        <taxon>Caudoviricetes</taxon>
        <taxon>Demerecviridae</taxon>
        <taxon>Sugarlandvirus</taxon>
        <taxon>Sugarlandvirus FZ41</taxon>
    </lineage>
</organism>
<dbReference type="Pfam" id="PF18906">
    <property type="entry name" value="Phage_tube_2"/>
    <property type="match status" value="1"/>
</dbReference>
<dbReference type="Proteomes" id="UP000298565">
    <property type="component" value="Segment"/>
</dbReference>